<evidence type="ECO:0000259" key="11">
    <source>
        <dbReference type="PROSITE" id="PS51783"/>
    </source>
</evidence>
<dbReference type="PANTHER" id="PTHR46108:SF4">
    <property type="entry name" value="BLUE CHEESE"/>
    <property type="match status" value="1"/>
</dbReference>
<dbReference type="Pfam" id="PF02138">
    <property type="entry name" value="Beach"/>
    <property type="match status" value="1"/>
</dbReference>
<dbReference type="InterPro" id="IPR000306">
    <property type="entry name" value="Znf_FYVE"/>
</dbReference>
<comment type="caution">
    <text evidence="12">The sequence shown here is derived from an EMBL/GenBank/DDBJ whole genome shotgun (WGS) entry which is preliminary data.</text>
</comment>
<dbReference type="SUPFAM" id="SSF57903">
    <property type="entry name" value="FYVE/PHD zinc finger"/>
    <property type="match status" value="1"/>
</dbReference>
<reference evidence="12 13" key="2">
    <citation type="journal article" date="2021" name="Genomics">
        <title>High-quality reference genome for Clonorchis sinensis.</title>
        <authorList>
            <person name="Young N.D."/>
            <person name="Stroehlein A.J."/>
            <person name="Kinkar L."/>
            <person name="Wang T."/>
            <person name="Sohn W.M."/>
            <person name="Chang B.C.H."/>
            <person name="Kaur P."/>
            <person name="Weisz D."/>
            <person name="Dudchenko O."/>
            <person name="Aiden E.L."/>
            <person name="Korhonen P.K."/>
            <person name="Gasser R.B."/>
        </authorList>
    </citation>
    <scope>NUCLEOTIDE SEQUENCE [LARGE SCALE GENOMIC DNA]</scope>
    <source>
        <strain evidence="12">Cs-k2</strain>
    </source>
</reference>
<dbReference type="PROSITE" id="PS50197">
    <property type="entry name" value="BEACH"/>
    <property type="match status" value="1"/>
</dbReference>
<accession>A0A8T1M7B3</accession>
<feature type="region of interest" description="Disordered" evidence="8">
    <location>
        <begin position="1258"/>
        <end position="1291"/>
    </location>
</feature>
<dbReference type="SUPFAM" id="SSF50729">
    <property type="entry name" value="PH domain-like"/>
    <property type="match status" value="1"/>
</dbReference>
<dbReference type="CDD" id="cd06071">
    <property type="entry name" value="Beach"/>
    <property type="match status" value="1"/>
</dbReference>
<dbReference type="PANTHER" id="PTHR46108">
    <property type="entry name" value="BLUE CHEESE"/>
    <property type="match status" value="1"/>
</dbReference>
<dbReference type="FunFam" id="1.10.1540.10:FF:000002">
    <property type="entry name" value="WD repeat and FYVE domain containing 3"/>
    <property type="match status" value="1"/>
</dbReference>
<dbReference type="InterPro" id="IPR015943">
    <property type="entry name" value="WD40/YVTN_repeat-like_dom_sf"/>
</dbReference>
<dbReference type="InterPro" id="IPR051944">
    <property type="entry name" value="BEACH_domain_protein"/>
</dbReference>
<feature type="repeat" description="WD" evidence="7">
    <location>
        <begin position="3832"/>
        <end position="3865"/>
    </location>
</feature>
<feature type="domain" description="FYVE-type" evidence="9">
    <location>
        <begin position="4107"/>
        <end position="4158"/>
    </location>
</feature>
<dbReference type="InterPro" id="IPR017455">
    <property type="entry name" value="Znf_FYVE-rel"/>
</dbReference>
<evidence type="ECO:0000256" key="3">
    <source>
        <dbReference type="ARBA" id="ARBA00022737"/>
    </source>
</evidence>
<dbReference type="Gene3D" id="2.30.29.30">
    <property type="entry name" value="Pleckstrin-homology domain (PH domain)/Phosphotyrosine-binding domain (PTB)"/>
    <property type="match status" value="1"/>
</dbReference>
<dbReference type="InterPro" id="IPR001680">
    <property type="entry name" value="WD40_rpt"/>
</dbReference>
<evidence type="ECO:0000313" key="12">
    <source>
        <dbReference type="EMBL" id="KAG5444792.1"/>
    </source>
</evidence>
<dbReference type="Pfam" id="PF14844">
    <property type="entry name" value="PH_BEACH"/>
    <property type="match status" value="1"/>
</dbReference>
<keyword evidence="5" id="KW-0862">Zinc</keyword>
<keyword evidence="2" id="KW-0479">Metal-binding</keyword>
<dbReference type="PROSITE" id="PS50178">
    <property type="entry name" value="ZF_FYVE"/>
    <property type="match status" value="1"/>
</dbReference>
<evidence type="ECO:0000259" key="10">
    <source>
        <dbReference type="PROSITE" id="PS50197"/>
    </source>
</evidence>
<feature type="region of interest" description="Disordered" evidence="8">
    <location>
        <begin position="2958"/>
        <end position="2987"/>
    </location>
</feature>
<feature type="region of interest" description="Disordered" evidence="8">
    <location>
        <begin position="3015"/>
        <end position="3098"/>
    </location>
</feature>
<dbReference type="InterPro" id="IPR019775">
    <property type="entry name" value="WD40_repeat_CS"/>
</dbReference>
<evidence type="ECO:0000256" key="5">
    <source>
        <dbReference type="ARBA" id="ARBA00022833"/>
    </source>
</evidence>
<dbReference type="InterPro" id="IPR000409">
    <property type="entry name" value="BEACH_dom"/>
</dbReference>
<dbReference type="GO" id="GO:0008270">
    <property type="term" value="F:zinc ion binding"/>
    <property type="evidence" value="ECO:0007669"/>
    <property type="project" value="UniProtKB-KW"/>
</dbReference>
<reference evidence="12 13" key="1">
    <citation type="journal article" date="2018" name="Biotechnol. Adv.">
        <title>Improved genomic resources and new bioinformatic workflow for the carcinogenic parasite Clonorchis sinensis: Biotechnological implications.</title>
        <authorList>
            <person name="Wang D."/>
            <person name="Korhonen P.K."/>
            <person name="Gasser R.B."/>
            <person name="Young N.D."/>
        </authorList>
    </citation>
    <scope>NUCLEOTIDE SEQUENCE [LARGE SCALE GENOMIC DNA]</scope>
    <source>
        <strain evidence="12">Cs-k2</strain>
    </source>
</reference>
<dbReference type="Proteomes" id="UP000286415">
    <property type="component" value="Unassembled WGS sequence"/>
</dbReference>
<dbReference type="CDD" id="cd01201">
    <property type="entry name" value="PH_BEACH"/>
    <property type="match status" value="1"/>
</dbReference>
<dbReference type="SMART" id="SM00064">
    <property type="entry name" value="FYVE"/>
    <property type="match status" value="1"/>
</dbReference>
<feature type="compositionally biased region" description="Polar residues" evidence="8">
    <location>
        <begin position="3789"/>
        <end position="3804"/>
    </location>
</feature>
<feature type="compositionally biased region" description="Polar residues" evidence="8">
    <location>
        <begin position="3064"/>
        <end position="3073"/>
    </location>
</feature>
<feature type="region of interest" description="Disordered" evidence="8">
    <location>
        <begin position="3789"/>
        <end position="3818"/>
    </location>
</feature>
<evidence type="ECO:0000256" key="7">
    <source>
        <dbReference type="PROSITE-ProRule" id="PRU00221"/>
    </source>
</evidence>
<dbReference type="PROSITE" id="PS00678">
    <property type="entry name" value="WD_REPEATS_1"/>
    <property type="match status" value="1"/>
</dbReference>
<feature type="compositionally biased region" description="Acidic residues" evidence="8">
    <location>
        <begin position="3052"/>
        <end position="3062"/>
    </location>
</feature>
<evidence type="ECO:0000256" key="2">
    <source>
        <dbReference type="ARBA" id="ARBA00022723"/>
    </source>
</evidence>
<dbReference type="InterPro" id="IPR011011">
    <property type="entry name" value="Znf_FYVE_PHD"/>
</dbReference>
<dbReference type="InterPro" id="IPR036322">
    <property type="entry name" value="WD40_repeat_dom_sf"/>
</dbReference>
<dbReference type="InterPro" id="IPR036372">
    <property type="entry name" value="BEACH_dom_sf"/>
</dbReference>
<organism evidence="12 13">
    <name type="scientific">Clonorchis sinensis</name>
    <name type="common">Chinese liver fluke</name>
    <dbReference type="NCBI Taxonomy" id="79923"/>
    <lineage>
        <taxon>Eukaryota</taxon>
        <taxon>Metazoa</taxon>
        <taxon>Spiralia</taxon>
        <taxon>Lophotrochozoa</taxon>
        <taxon>Platyhelminthes</taxon>
        <taxon>Trematoda</taxon>
        <taxon>Digenea</taxon>
        <taxon>Opisthorchiida</taxon>
        <taxon>Opisthorchiata</taxon>
        <taxon>Opisthorchiidae</taxon>
        <taxon>Clonorchis</taxon>
    </lineage>
</organism>
<dbReference type="Pfam" id="PF01363">
    <property type="entry name" value="FYVE"/>
    <property type="match status" value="1"/>
</dbReference>
<dbReference type="CDD" id="cd15719">
    <property type="entry name" value="FYVE_WDFY3"/>
    <property type="match status" value="1"/>
</dbReference>
<name>A0A8T1M7B3_CLOSI</name>
<feature type="region of interest" description="Disordered" evidence="8">
    <location>
        <begin position="1"/>
        <end position="20"/>
    </location>
</feature>
<evidence type="ECO:0000313" key="13">
    <source>
        <dbReference type="Proteomes" id="UP000286415"/>
    </source>
</evidence>
<dbReference type="PROSITE" id="PS51783">
    <property type="entry name" value="PH_BEACH"/>
    <property type="match status" value="1"/>
</dbReference>
<dbReference type="SUPFAM" id="SSF81837">
    <property type="entry name" value="BEACH domain"/>
    <property type="match status" value="1"/>
</dbReference>
<feature type="compositionally biased region" description="Polar residues" evidence="8">
    <location>
        <begin position="2734"/>
        <end position="2763"/>
    </location>
</feature>
<dbReference type="InterPro" id="IPR023362">
    <property type="entry name" value="PH-BEACH_dom"/>
</dbReference>
<dbReference type="InterPro" id="IPR013083">
    <property type="entry name" value="Znf_RING/FYVE/PHD"/>
</dbReference>
<dbReference type="PROSITE" id="PS50082">
    <property type="entry name" value="WD_REPEATS_2"/>
    <property type="match status" value="2"/>
</dbReference>
<feature type="compositionally biased region" description="Polar residues" evidence="8">
    <location>
        <begin position="1282"/>
        <end position="1291"/>
    </location>
</feature>
<feature type="compositionally biased region" description="Polar residues" evidence="8">
    <location>
        <begin position="3080"/>
        <end position="3098"/>
    </location>
</feature>
<feature type="compositionally biased region" description="Low complexity" evidence="8">
    <location>
        <begin position="3807"/>
        <end position="3818"/>
    </location>
</feature>
<feature type="domain" description="BEACH-type PH" evidence="11">
    <location>
        <begin position="3117"/>
        <end position="3269"/>
    </location>
</feature>
<evidence type="ECO:0000259" key="9">
    <source>
        <dbReference type="PROSITE" id="PS50178"/>
    </source>
</evidence>
<dbReference type="OrthoDB" id="10018316at2759"/>
<dbReference type="EMBL" id="NIRI02000056">
    <property type="protein sequence ID" value="KAG5444792.1"/>
    <property type="molecule type" value="Genomic_DNA"/>
</dbReference>
<keyword evidence="1 7" id="KW-0853">WD repeat</keyword>
<evidence type="ECO:0000256" key="8">
    <source>
        <dbReference type="SAM" id="MobiDB-lite"/>
    </source>
</evidence>
<sequence>MNFVRRRPGDDHSREIPSGSSAECAHLGRLFSQYRQIQDVSEQEQMFYELLPVFHGVLANCKPTEFIEKFPDIHAFCSRATQIIVKEIKSRASNQTSEEGSRQIFLYLEPPDHIPCEKPSEAGSTDSTPLNVESRGWNLLSCLNVLSSGHMSLIECMVAASLPSTLVKCMYIFLDLPRAPSPEKACTFQSTFKQITQRLCMYPIAVEELARKDALCHLFSASTDWCPSHNIIWRSTTASILSTIAQNGMTTVVVKYIHDAKCISECIKNISQGRLAPLEILDGFIALLHILCESSSLSHALLDDFSSSNGYSVTTEFVLKLEQNFNYMETKMALQTIVSLLERLVVCGALELRPKPGAGEQIHAFPGFRVPMPKSTAMKSVRNILAFDVLQSLFLSASTKELSMLLLDSIKTIYLQDLANYFILEQQNTLVLFLKKIYHRPREIQESFFNLIEVLVNRLHYVPMKEISSIVVLMKTCSFNSCLALTLRHLIRLLGEHRLFKEVYHDVGLLELSVELLHRFADLFGDPPEPNTPMGNAENSNKNGNLHAASSEFPVAFEVGQLLIDFLRLTVSGSVPNADMCLRLGLANCVAQRLLPSRSPANTVRWRRHALAVLEEITLTNGGEQVMPLLLSKMHTTYVDLKIEILQSFCRVLRDSHRCRMLFRKVNGFVYVMQELINLESCLNPRSRMAISAAFLPVQSNVMEDRHQPISRDRFLASLTYEHIFKLIRIIFTVFGIAMKFEPANAHYFATEIQYSNITDAIISLGSFNTSTFSEYELLSGAPDSLYEMGDKGNTIGHNLFTSLFRNLNETEAVLLTVPTSPTESLPPFITFHAPLDLVDRTSSETPLSLSVPRHIVECCVLTRYLYNLAVDAYDKRSVLLGTSEKHSAELPSKSVVFPPHSKSVDSNSDSPCPAIVHPGAIISLLHLTARFDRKQTDQTAHTRILDIDLQTCLLDVISDLLRIERNQQLLCTVQMPRELITLFRHHLANEDSPLHGRIQSLFECLVVQSLNPNDLREYLRISEPLCSRSPELVHPSPDATHDRVAEIMSALQNAGSRYGGPLPLSQIKFLIATATPVNAQLVRPAFDVKPLGFSSHADQEPEPEDSLIRCALVPPFVEFDMNPEGFGCLFLPSIAPQGPSSVANLSGATSCSDLDEMTGGVGIGERLFPPSHGFTFSTWVCVSQFDKIRNSDAAATSASSDVSRSHAGSQPPTQQPQAVHLLTIVRGIQSVNDQLICLRIFIHPYTRMLVVSTQERLAQPDQTADSEANDISIGENDRRPSTSGTTLSMDSATTSSCAVFPCGLPNSTSQQWPVGVWRHLAVVFSRAGMIKSSSCSVYLDGQLVGLQRLNYIGSSAAVSGFLGRQTMPSTVCAFVGTPATERRPSALIWRQGPMHFMEEPLQANRIALIARLGPNYFGSFQSPPPVFAPSSISVEEPYHPLLSEEKLVFGIYASTLSTLTLSRFRKIYSQADTKAVARQFYIAPKENVTPIRVLHNSAAHLHGPARPLGAVLVGYQGVRAFTPNPIVRQLHCVGGGVGGIRIGLALIAMAQDAETLYAATKAACTLIRSSPAAANEMCITRGYQMLAMLLRKKRNLLTTRILDIILGLTMHLDSWMDGATQEQVVTAEHPAFEDLLCDLDLWRIERERLESPAKVTYDQSALNSEIVVIEEDYRLVANLLNHLVELLSVTSSRNKRQSVDSCNSNGSGRPVVTYRCSLHPTWDMVFDRVFYLLLSAYQTLTGPAFNQSRPAVLTKTLTSERQSLLDASMRFFHIYFSYSVPNRSLLRIAQLMAWTLPSVDASESIILLDESSRCNASHWSETNEWRQQLIGLRNACFRMLLKLIVNSPSVNKKFCNELLTVVGFDWFHLFIRPNVHPSSVVLAFHLLILVILNPDYSVTGPDPLEDWLQDFATFTQTKLPPSAKLQHDNSASADGVFLPNPDIDGLAAFRTGCPAGRWLRGCEALLKRQHGLLLDNVPRNTKYISARFLTALRDFRLTACQQPGFGVLRLLLPQHSNVPELYYLLTALLLQLPVRQIPSDFRTMQGQKWIDKLKLEFDSLYSLLSNRKDSSAFHPPAGSDQPADITAECTTSSMDISASSQSISNSPAGSAGGIVTSFLTAAGFGRKRTRILSSSDSNVDVVCSDANTTAAIRVGPPLCPEAANLLLALIRNLLLWSKGSSWASGPNWAEDYSDVILRFLIFLYRSNLTFRSIAMNPEFVNGLVGIVIAASVRQGSQKTGKPIPRKCQHPPPSSQEKFSCVLFKVSLEFLKIIVSDSFMLPPSYHQPTNMVDTLLDALSDHCRSKQYDELGTDVLCELMEHFMATDLLTDERLCVPTGGDRRYIPPQLVYFCARVVDKLWQGSFCGQVIKLVDFLDYLITQWPTHRSQVPAIPCSGSEQTDQRFGIESLFRSLNRAILYQFSRPILTQTDQLQLLELFRHIWTTRSSSMDSSPTAVSRSSLELSLGTSTECNSILFSAANEDPDLPPCLIHLLMQLVRVEQRNLDATEHGTNISPPSAPPPKMDVSVKPVEAQVECSSSVKDYYRTAFCEVELETCDENSGFLTSPKLNKVVQSVDQVATPLCSQTTTTNEYTSVSAVNSNLVVQAALQLWSECYLAKKTLIATLVPDTPLVSGLSVPSLTDWAPVLEAPCLMAWAQHVDSEAAGTGGTGPETLWGRIPGPPMADLLAVATGLASSPPLPQNGSIQGSSISGLHHQISLRLSRLPGGVFKFGSGTQSASGTPPTATPRLTESATGSTASNTTPSVSQIFKSCVVAHHLQTPNLESVREALEVCVPNQLAYLRDMLEQQRKQHHRNMGFIHRRLELEWDKMELELTRERGLWGPTHPDLLMRWKLDPTEGPCRMRKRMIPNPTFYMRYPYHPSLPGKTSVHSKSSLAGSVLPYTLRCRQARSRFSQLYFLNYQSRSILQEDWGPLTPWLPLLAEQGKTGHASRTLSISHPADLGTLEANESDEGPNDEPEQQDDLETSLRRSLDPEELDQSLKNTVSLLRLTGKSPSYAPAETDDVDEVIAPSGNEPGGMESIQEEHSREPLDEDQSIDGPDESSPSAGSVTINEPIKNENVSSEPTAPSSVPSYSSVTIDDDKQLASNDAILRLLEPGERPTVMYRCARILGLDVYEGLLLFGQAHFYVIDGYTLINTREIVDIDSLPPDVIHEPVVPCMHGASNTNTVRGVERTSVGSHVTDLWSTGAVSQTSGKQYFKFPYENIQDVYKRRYLLQPIALEVFNTDGRNFLLAFSKGLQGKVYQRFQHVAVLNSMSMSLMNQKNTPSLLSSLLGEKTVTKRWERGELSNFQYLMYLNTQAGRSYNDLMQYPIFPWVLADYDSEELDLTCPETFRDFSKPMGAQTPRRLQQFHRRFKEWDDPTGETPPYYYGTHYSSAMIVASYLVRMEPFTQQFLRLQGGHFDLPDRMFHSVKHAWLSASEQNMADVRELIPEFFYLPDFLVNSNQFELGLKQNGRSVDDVSLPPWAKSDPREFIRAHREALESEYVSAHLHEWIDLIFGHKQQGDAAVLAYNVFHHLFYEGNVDIYSIDDPLKRSAVIGFINNFGQIPKQLFRKPHPSRRIAVPRGISALILGSAKKPTSGTQVAQDLFYQNIDCLRPHLQPLKELKHAVGQIVQLDPSVIPSGSGGSAPSSAVVPSVGGSNTGGNAGVGVGVVFTDGFSTPPCNSSGPVTLVGTSIVAVEQNKCLLPPHHTTYVAWGFTDGSLRLSSPFDPLDRARSVFEMVDEAEILCCTAPNDRILITAGISTVVRVWKVRYADAQTSGSGQLATAVSTGHDNTSGSAQIGPGTTGSSTSSNTPPSVCQLQLKANLCGHTEAVTCLIASNAFNLVVSGSRDRTCILWDLTRLCFLRQLTGHVAPIAAVCISEATGDIASCAGTYLYLWNCNGEPIASVDTIVGRNKQILCVCMSTLYDWDAGNVVLTGGSDGVVRMWGLEYTRLSYDPPNYDTRQHESSTNVMKQPIPVEAMDIVHEPTSVDAACSKSFNETSQHGATPTGDQLISEQPSWTRELAPRGKLTMHTAYGRSDNQQPASITALAISRDHRSVLVGDSRGRVHAWSVPSEAGRGGMTDQWVRDEDVTTCAADTCSVRFSLTERKHHCRNCGKVFCSKCSRFETEIRRLRIFKRVRVCQACFTMLNLIQAPKLRPPSESTRIDS</sequence>
<dbReference type="SMART" id="SM00320">
    <property type="entry name" value="WD40"/>
    <property type="match status" value="5"/>
</dbReference>
<evidence type="ECO:0000256" key="4">
    <source>
        <dbReference type="ARBA" id="ARBA00022771"/>
    </source>
</evidence>
<dbReference type="SUPFAM" id="SSF50978">
    <property type="entry name" value="WD40 repeat-like"/>
    <property type="match status" value="1"/>
</dbReference>
<keyword evidence="13" id="KW-1185">Reference proteome</keyword>
<feature type="compositionally biased region" description="Low complexity" evidence="8">
    <location>
        <begin position="1197"/>
        <end position="1210"/>
    </location>
</feature>
<protein>
    <submittedName>
        <fullName evidence="12">WD repeat and FYVE domain-containing protein 3</fullName>
    </submittedName>
</protein>
<feature type="domain" description="BEACH" evidence="10">
    <location>
        <begin position="3289"/>
        <end position="3582"/>
    </location>
</feature>
<feature type="repeat" description="WD" evidence="7">
    <location>
        <begin position="3938"/>
        <end position="3963"/>
    </location>
</feature>
<dbReference type="SMART" id="SM01026">
    <property type="entry name" value="Beach"/>
    <property type="match status" value="1"/>
</dbReference>
<evidence type="ECO:0000256" key="6">
    <source>
        <dbReference type="PROSITE-ProRule" id="PRU00091"/>
    </source>
</evidence>
<feature type="compositionally biased region" description="Acidic residues" evidence="8">
    <location>
        <begin position="2969"/>
        <end position="2986"/>
    </location>
</feature>
<keyword evidence="4 6" id="KW-0863">Zinc-finger</keyword>
<dbReference type="InterPro" id="IPR011993">
    <property type="entry name" value="PH-like_dom_sf"/>
</dbReference>
<dbReference type="PROSITE" id="PS50294">
    <property type="entry name" value="WD_REPEATS_REGION"/>
    <property type="match status" value="1"/>
</dbReference>
<evidence type="ECO:0000256" key="1">
    <source>
        <dbReference type="ARBA" id="ARBA00022574"/>
    </source>
</evidence>
<keyword evidence="3" id="KW-0677">Repeat</keyword>
<dbReference type="Pfam" id="PF00400">
    <property type="entry name" value="WD40"/>
    <property type="match status" value="1"/>
</dbReference>
<gene>
    <name evidence="12" type="ORF">CSKR_203079</name>
</gene>
<dbReference type="Gene3D" id="3.30.40.10">
    <property type="entry name" value="Zinc/RING finger domain, C3HC4 (zinc finger)"/>
    <property type="match status" value="1"/>
</dbReference>
<feature type="region of interest" description="Disordered" evidence="8">
    <location>
        <begin position="2733"/>
        <end position="2763"/>
    </location>
</feature>
<dbReference type="Gene3D" id="2.130.10.10">
    <property type="entry name" value="YVTN repeat-like/Quinoprotein amine dehydrogenase"/>
    <property type="match status" value="1"/>
</dbReference>
<feature type="region of interest" description="Disordered" evidence="8">
    <location>
        <begin position="1197"/>
        <end position="1216"/>
    </location>
</feature>
<feature type="compositionally biased region" description="Polar residues" evidence="8">
    <location>
        <begin position="1258"/>
        <end position="1267"/>
    </location>
</feature>
<proteinExistence type="predicted"/>
<dbReference type="Gene3D" id="1.10.1540.10">
    <property type="entry name" value="BEACH domain"/>
    <property type="match status" value="1"/>
</dbReference>